<dbReference type="Pfam" id="PF10741">
    <property type="entry name" value="T2SSM_b"/>
    <property type="match status" value="1"/>
</dbReference>
<evidence type="ECO:0000313" key="2">
    <source>
        <dbReference type="EMBL" id="SFZ78800.1"/>
    </source>
</evidence>
<keyword evidence="3" id="KW-1185">Reference proteome</keyword>
<evidence type="ECO:0000256" key="1">
    <source>
        <dbReference type="SAM" id="Phobius"/>
    </source>
</evidence>
<protein>
    <submittedName>
        <fullName evidence="2">Type II secretion system (T2SS), protein M subtype b</fullName>
    </submittedName>
</protein>
<accession>A0A1K2HPR1</accession>
<dbReference type="STRING" id="1121279.SAMN02745887_03195"/>
<dbReference type="EMBL" id="FPKR01000013">
    <property type="protein sequence ID" value="SFZ78800.1"/>
    <property type="molecule type" value="Genomic_DNA"/>
</dbReference>
<name>A0A1K2HPR1_9NEIS</name>
<gene>
    <name evidence="2" type="ORF">SAMN02745887_03195</name>
</gene>
<dbReference type="AlphaFoldDB" id="A0A1K2HPR1"/>
<keyword evidence="1" id="KW-0812">Transmembrane</keyword>
<feature type="transmembrane region" description="Helical" evidence="1">
    <location>
        <begin position="21"/>
        <end position="47"/>
    </location>
</feature>
<keyword evidence="1" id="KW-0472">Membrane</keyword>
<organism evidence="2 3">
    <name type="scientific">Chitinimonas taiwanensis DSM 18899</name>
    <dbReference type="NCBI Taxonomy" id="1121279"/>
    <lineage>
        <taxon>Bacteria</taxon>
        <taxon>Pseudomonadati</taxon>
        <taxon>Pseudomonadota</taxon>
        <taxon>Betaproteobacteria</taxon>
        <taxon>Neisseriales</taxon>
        <taxon>Chitinibacteraceae</taxon>
        <taxon>Chitinimonas</taxon>
    </lineage>
</organism>
<dbReference type="OrthoDB" id="9096701at2"/>
<proteinExistence type="predicted"/>
<evidence type="ECO:0000313" key="3">
    <source>
        <dbReference type="Proteomes" id="UP000186513"/>
    </source>
</evidence>
<dbReference type="RefSeq" id="WP_072429681.1">
    <property type="nucleotide sequence ID" value="NZ_FPKR01000013.1"/>
</dbReference>
<reference evidence="2 3" key="1">
    <citation type="submission" date="2016-11" db="EMBL/GenBank/DDBJ databases">
        <authorList>
            <person name="Jaros S."/>
            <person name="Januszkiewicz K."/>
            <person name="Wedrychowicz H."/>
        </authorList>
    </citation>
    <scope>NUCLEOTIDE SEQUENCE [LARGE SCALE GENOMIC DNA]</scope>
    <source>
        <strain evidence="2 3">DSM 18899</strain>
    </source>
</reference>
<keyword evidence="1" id="KW-1133">Transmembrane helix</keyword>
<dbReference type="Proteomes" id="UP000186513">
    <property type="component" value="Unassembled WGS sequence"/>
</dbReference>
<dbReference type="InterPro" id="IPR034756">
    <property type="entry name" value="T2SSM_b"/>
</dbReference>
<sequence>MSGQHLSWRMLLQRAQLRTQLALRGAAWPWLAALALWLLAALAWLALPLAQQQEARLAASLQRSTQALQAAPVAAPPSDDASRLAALHAVLDQGGGRAQSLARLFALAAEEGWDIAEADYRLSPQQDGGLERLQITLPLTGSYPDIRALAEALLRGMPNLSLDDLSFERDNAEAAQLAATLKLSLWSRPGQEAQP</sequence>